<dbReference type="PROSITE" id="PS51450">
    <property type="entry name" value="LRR"/>
    <property type="match status" value="1"/>
</dbReference>
<accession>A0A7G2C908</accession>
<dbReference type="Proteomes" id="UP000515908">
    <property type="component" value="Chromosome 05"/>
</dbReference>
<dbReference type="InterPro" id="IPR052595">
    <property type="entry name" value="LRRC69/RLP"/>
</dbReference>
<dbReference type="Gene3D" id="3.80.10.10">
    <property type="entry name" value="Ribonuclease Inhibitor"/>
    <property type="match status" value="2"/>
</dbReference>
<proteinExistence type="predicted"/>
<dbReference type="SUPFAM" id="SSF52058">
    <property type="entry name" value="L domain-like"/>
    <property type="match status" value="1"/>
</dbReference>
<dbReference type="PANTHER" id="PTHR48057">
    <property type="entry name" value="LEUCINE-RICH REPEAT SERINE/THREONINE-PROTEIN KINASE 1"/>
    <property type="match status" value="1"/>
</dbReference>
<dbReference type="InterPro" id="IPR001611">
    <property type="entry name" value="Leu-rich_rpt"/>
</dbReference>
<dbReference type="EMBL" id="LR877149">
    <property type="protein sequence ID" value="CAD2215531.1"/>
    <property type="molecule type" value="Genomic_DNA"/>
</dbReference>
<dbReference type="InterPro" id="IPR032675">
    <property type="entry name" value="LRR_dom_sf"/>
</dbReference>
<sequence>MLRSTGALSGVGSDPCGDIQYAPFVTCVEGGITTADVNVTATGAGTGKLVETPLVLRAPLSISSITINDPNGHIKDDIQSLLNFNLDRLKVLDIKAKGVSGTLDGVQDPSKVETLVIHGSLTGVFSLQSGKLKTVDLYNNNIDTFNAETFTQLESLNISSNKLATFSGFEDNAEPSALQSLDLSYNELTALPSQMQLPHVEHFDVSYNKIQGTLPSGVFNEDLKIFDASHNQFSGNVPTQVAQMSRMEHLDLSGNTELGGTLSVNANVFANVEVLDVGRTAIDLTIPASFLVNSKLRHFSVANAGTFTITGVPADAQLPNVLSDTLETLDLTGAGLTGPLPPEWADKPNLKEVNLVGNTITGCAPDVWTKHSALNAAYQGLKRTSDVRLCGGADAKETEKSGSNTKLIYGLTISGRDFVGRFTCWPDCLAVL</sequence>
<reference evidence="1 2" key="1">
    <citation type="submission" date="2020-08" db="EMBL/GenBank/DDBJ databases">
        <authorList>
            <person name="Newling K."/>
            <person name="Davey J."/>
            <person name="Forrester S."/>
        </authorList>
    </citation>
    <scope>NUCLEOTIDE SEQUENCE [LARGE SCALE GENOMIC DNA]</scope>
    <source>
        <strain evidence="2">Crithidia deanei Carvalho (ATCC PRA-265)</strain>
    </source>
</reference>
<dbReference type="SMART" id="SM00364">
    <property type="entry name" value="LRR_BAC"/>
    <property type="match status" value="2"/>
</dbReference>
<evidence type="ECO:0000313" key="1">
    <source>
        <dbReference type="EMBL" id="CAD2215531.1"/>
    </source>
</evidence>
<name>A0A7G2C908_9TRYP</name>
<gene>
    <name evidence="1" type="ORF">ADEAN_000298600</name>
</gene>
<keyword evidence="2" id="KW-1185">Reference proteome</keyword>
<dbReference type="AlphaFoldDB" id="A0A7G2C908"/>
<organism evidence="1 2">
    <name type="scientific">Angomonas deanei</name>
    <dbReference type="NCBI Taxonomy" id="59799"/>
    <lineage>
        <taxon>Eukaryota</taxon>
        <taxon>Discoba</taxon>
        <taxon>Euglenozoa</taxon>
        <taxon>Kinetoplastea</taxon>
        <taxon>Metakinetoplastina</taxon>
        <taxon>Trypanosomatida</taxon>
        <taxon>Trypanosomatidae</taxon>
        <taxon>Strigomonadinae</taxon>
        <taxon>Angomonas</taxon>
    </lineage>
</organism>
<dbReference type="VEuPathDB" id="TriTrypDB:ADEAN_000298600"/>
<protein>
    <submittedName>
        <fullName evidence="1">Uncharacterized protein</fullName>
    </submittedName>
</protein>
<evidence type="ECO:0000313" key="2">
    <source>
        <dbReference type="Proteomes" id="UP000515908"/>
    </source>
</evidence>